<dbReference type="CDD" id="cd17502">
    <property type="entry name" value="MFS_Azr1_MDR_like"/>
    <property type="match status" value="1"/>
</dbReference>
<dbReference type="GO" id="GO:0046943">
    <property type="term" value="F:carboxylic acid transmembrane transporter activity"/>
    <property type="evidence" value="ECO:0007669"/>
    <property type="project" value="UniProtKB-ARBA"/>
</dbReference>
<feature type="transmembrane region" description="Helical" evidence="8">
    <location>
        <begin position="77"/>
        <end position="100"/>
    </location>
</feature>
<feature type="domain" description="BTB" evidence="9">
    <location>
        <begin position="568"/>
        <end position="637"/>
    </location>
</feature>
<evidence type="ECO:0000313" key="11">
    <source>
        <dbReference type="EMBL" id="KKY28582.1"/>
    </source>
</evidence>
<evidence type="ECO:0000256" key="7">
    <source>
        <dbReference type="SAM" id="MobiDB-lite"/>
    </source>
</evidence>
<reference evidence="11 12" key="2">
    <citation type="submission" date="2015-05" db="EMBL/GenBank/DDBJ databases">
        <authorList>
            <person name="Morales-Cruz A."/>
            <person name="Amrine K.C."/>
            <person name="Cantu D."/>
        </authorList>
    </citation>
    <scope>NUCLEOTIDE SEQUENCE [LARGE SCALE GENOMIC DNA]</scope>
    <source>
        <strain evidence="11">UCRPC4</strain>
    </source>
</reference>
<evidence type="ECO:0000256" key="6">
    <source>
        <dbReference type="ARBA" id="ARBA00023136"/>
    </source>
</evidence>
<comment type="similarity">
    <text evidence="2">Belongs to the major facilitator superfamily.</text>
</comment>
<keyword evidence="5 8" id="KW-1133">Transmembrane helix</keyword>
<dbReference type="InterPro" id="IPR020846">
    <property type="entry name" value="MFS_dom"/>
</dbReference>
<feature type="transmembrane region" description="Helical" evidence="8">
    <location>
        <begin position="433"/>
        <end position="456"/>
    </location>
</feature>
<reference evidence="11 12" key="1">
    <citation type="submission" date="2015-05" db="EMBL/GenBank/DDBJ databases">
        <title>Distinctive expansion of gene families associated with plant cell wall degradation and secondary metabolism in the genomes of grapevine trunk pathogens.</title>
        <authorList>
            <person name="Lawrence D.P."/>
            <person name="Travadon R."/>
            <person name="Rolshausen P.E."/>
            <person name="Baumgartner K."/>
        </authorList>
    </citation>
    <scope>NUCLEOTIDE SEQUENCE [LARGE SCALE GENOMIC DNA]</scope>
    <source>
        <strain evidence="11">UCRPC4</strain>
    </source>
</reference>
<dbReference type="PANTHER" id="PTHR23501">
    <property type="entry name" value="MAJOR FACILITATOR SUPERFAMILY"/>
    <property type="match status" value="1"/>
</dbReference>
<dbReference type="SUPFAM" id="SSF54695">
    <property type="entry name" value="POZ domain"/>
    <property type="match status" value="1"/>
</dbReference>
<feature type="domain" description="Major facilitator superfamily (MFS) profile" evidence="10">
    <location>
        <begin position="78"/>
        <end position="530"/>
    </location>
</feature>
<feature type="transmembrane region" description="Helical" evidence="8">
    <location>
        <begin position="406"/>
        <end position="427"/>
    </location>
</feature>
<feature type="transmembrane region" description="Helical" evidence="8">
    <location>
        <begin position="200"/>
        <end position="223"/>
    </location>
</feature>
<accession>A0A0G2F194</accession>
<dbReference type="InterPro" id="IPR036259">
    <property type="entry name" value="MFS_trans_sf"/>
</dbReference>
<dbReference type="Pfam" id="PF00651">
    <property type="entry name" value="BTB"/>
    <property type="match status" value="1"/>
</dbReference>
<evidence type="ECO:0000256" key="8">
    <source>
        <dbReference type="SAM" id="Phobius"/>
    </source>
</evidence>
<protein>
    <submittedName>
        <fullName evidence="11">Putative mfs multidrug transporter</fullName>
    </submittedName>
</protein>
<name>A0A0G2F194_PHACM</name>
<evidence type="ECO:0000313" key="12">
    <source>
        <dbReference type="Proteomes" id="UP000053317"/>
    </source>
</evidence>
<keyword evidence="12" id="KW-1185">Reference proteome</keyword>
<keyword evidence="3" id="KW-0813">Transport</keyword>
<feature type="transmembrane region" description="Helical" evidence="8">
    <location>
        <begin position="143"/>
        <end position="162"/>
    </location>
</feature>
<dbReference type="InterPro" id="IPR011701">
    <property type="entry name" value="MFS"/>
</dbReference>
<proteinExistence type="inferred from homology"/>
<dbReference type="PROSITE" id="PS50097">
    <property type="entry name" value="BTB"/>
    <property type="match status" value="1"/>
</dbReference>
<dbReference type="SUPFAM" id="SSF103473">
    <property type="entry name" value="MFS general substrate transporter"/>
    <property type="match status" value="1"/>
</dbReference>
<evidence type="ECO:0000256" key="1">
    <source>
        <dbReference type="ARBA" id="ARBA00004127"/>
    </source>
</evidence>
<dbReference type="Gene3D" id="1.20.1720.10">
    <property type="entry name" value="Multidrug resistance protein D"/>
    <property type="match status" value="1"/>
</dbReference>
<feature type="region of interest" description="Disordered" evidence="7">
    <location>
        <begin position="1"/>
        <end position="24"/>
    </location>
</feature>
<evidence type="ECO:0000256" key="5">
    <source>
        <dbReference type="ARBA" id="ARBA00022989"/>
    </source>
</evidence>
<sequence length="775" mass="84266">MAAEDVESQPTETSPLLGAANGNGNAKSVTAGTVNEIVPDSAVQVEGGAALDRVVTADSAREAQYKGDAAIKKQLKYIVPAVGVGVFLSAADQTIIVSSYGRIGSDLDALNLTSWIATSYFLTLTSFQPLYGKLSDIFGRKPCLLFSYLVFGSGCLFCGLAQDIYQLIAARVWQGIGGGGMTTVVSILMSDIVPLQERGLWQGIINIIFAAGAGLGAPLGGVFSDSIGWRWAFMGQAPLCLVAFLAVAFFLRVPAREQKDWRTNLKRIDFLGAAMLVVAVLGMLVGFDRGSNVAWNIPISYGPLAASVVFFGLFLMVEIKIAAEPFAPGHIIFDRSLFAGYMCNFFSFGGYMAVIYFLPLFYQAKDGLTATNASILLIPGIIFGVLGSLFGGIAMKRTGKYYRLNAIGYAMLPVGVLVIFLFCGPIVNSTVGIVLGQMIAGFGNGIGVTTSLIALISNAAPADQAVTTACSYLFRTLGSVIGLSATSTLTQQLLRGKLRSRLNGNKDIDTIVDGVRKSLDFVKELGPETRVLVVAGSAQSVAGYQTRDQIMDADFEAVSAIFDEFGINIATIYVGQEHEEFRVHEKLLIKSSEYFKKALGGGFKEAENKEVSLPQDDADSFALYAYWLYRREFPKFPKEMNMAQQERILKAWFSVLLLSNKLLLPKSFVDEANKGLNQAWQSISRTQMIRGEVIVDLVYRTEKGEGLRTWLLYHTAHDLATSQMDHISAKKWLCSFVGEFDPEETSHFIWTAMTKKLFPKEKIAKLDATNTGYVP</sequence>
<dbReference type="Gene3D" id="3.30.710.10">
    <property type="entry name" value="Potassium Channel Kv1.1, Chain A"/>
    <property type="match status" value="1"/>
</dbReference>
<feature type="transmembrane region" description="Helical" evidence="8">
    <location>
        <begin position="168"/>
        <end position="188"/>
    </location>
</feature>
<dbReference type="EMBL" id="LCWF01000011">
    <property type="protein sequence ID" value="KKY28582.1"/>
    <property type="molecule type" value="Genomic_DNA"/>
</dbReference>
<dbReference type="Pfam" id="PF07690">
    <property type="entry name" value="MFS_1"/>
    <property type="match status" value="1"/>
</dbReference>
<evidence type="ECO:0000259" key="10">
    <source>
        <dbReference type="PROSITE" id="PS50850"/>
    </source>
</evidence>
<dbReference type="Gene3D" id="1.20.1250.20">
    <property type="entry name" value="MFS general substrate transporter like domains"/>
    <property type="match status" value="1"/>
</dbReference>
<evidence type="ECO:0000256" key="3">
    <source>
        <dbReference type="ARBA" id="ARBA00022448"/>
    </source>
</evidence>
<dbReference type="InterPro" id="IPR011333">
    <property type="entry name" value="SKP1/BTB/POZ_sf"/>
</dbReference>
<dbReference type="AlphaFoldDB" id="A0A0G2F194"/>
<feature type="transmembrane region" description="Helical" evidence="8">
    <location>
        <begin position="338"/>
        <end position="362"/>
    </location>
</feature>
<feature type="transmembrane region" description="Helical" evidence="8">
    <location>
        <begin position="112"/>
        <end position="131"/>
    </location>
</feature>
<keyword evidence="6 8" id="KW-0472">Membrane</keyword>
<comment type="subcellular location">
    <subcellularLocation>
        <location evidence="1">Endomembrane system</location>
        <topology evidence="1">Multi-pass membrane protein</topology>
    </subcellularLocation>
</comment>
<keyword evidence="4 8" id="KW-0812">Transmembrane</keyword>
<dbReference type="Proteomes" id="UP000053317">
    <property type="component" value="Unassembled WGS sequence"/>
</dbReference>
<organism evidence="11 12">
    <name type="scientific">Phaeomoniella chlamydospora</name>
    <name type="common">Phaeoacremonium chlamydosporum</name>
    <dbReference type="NCBI Taxonomy" id="158046"/>
    <lineage>
        <taxon>Eukaryota</taxon>
        <taxon>Fungi</taxon>
        <taxon>Dikarya</taxon>
        <taxon>Ascomycota</taxon>
        <taxon>Pezizomycotina</taxon>
        <taxon>Eurotiomycetes</taxon>
        <taxon>Chaetothyriomycetidae</taxon>
        <taxon>Phaeomoniellales</taxon>
        <taxon>Phaeomoniellaceae</taxon>
        <taxon>Phaeomoniella</taxon>
    </lineage>
</organism>
<comment type="caution">
    <text evidence="11">The sequence shown here is derived from an EMBL/GenBank/DDBJ whole genome shotgun (WGS) entry which is preliminary data.</text>
</comment>
<dbReference type="PROSITE" id="PS50850">
    <property type="entry name" value="MFS"/>
    <property type="match status" value="1"/>
</dbReference>
<evidence type="ECO:0000256" key="2">
    <source>
        <dbReference type="ARBA" id="ARBA00008335"/>
    </source>
</evidence>
<gene>
    <name evidence="11" type="ORF">UCRPC4_g00513</name>
</gene>
<feature type="transmembrane region" description="Helical" evidence="8">
    <location>
        <begin position="299"/>
        <end position="317"/>
    </location>
</feature>
<dbReference type="InterPro" id="IPR000210">
    <property type="entry name" value="BTB/POZ_dom"/>
</dbReference>
<dbReference type="FunFam" id="1.20.1720.10:FF:000013">
    <property type="entry name" value="Related to multidrug resistance proteins"/>
    <property type="match status" value="1"/>
</dbReference>
<dbReference type="OrthoDB" id="3437016at2759"/>
<dbReference type="GO" id="GO:0015174">
    <property type="term" value="F:basic amino acid transmembrane transporter activity"/>
    <property type="evidence" value="ECO:0007669"/>
    <property type="project" value="TreeGrafter"/>
</dbReference>
<dbReference type="GO" id="GO:0012505">
    <property type="term" value="C:endomembrane system"/>
    <property type="evidence" value="ECO:0007669"/>
    <property type="project" value="UniProtKB-SubCell"/>
</dbReference>
<feature type="transmembrane region" description="Helical" evidence="8">
    <location>
        <begin position="374"/>
        <end position="394"/>
    </location>
</feature>
<dbReference type="PANTHER" id="PTHR23501:SF84">
    <property type="entry name" value="VACUOLAR MEMBRANE AMINO ACID UPTAKE TRANSPORTER FNX2"/>
    <property type="match status" value="1"/>
</dbReference>
<dbReference type="GO" id="GO:0000329">
    <property type="term" value="C:fungal-type vacuole membrane"/>
    <property type="evidence" value="ECO:0007669"/>
    <property type="project" value="TreeGrafter"/>
</dbReference>
<evidence type="ECO:0000259" key="9">
    <source>
        <dbReference type="PROSITE" id="PS50097"/>
    </source>
</evidence>
<feature type="transmembrane region" description="Helical" evidence="8">
    <location>
        <begin position="229"/>
        <end position="250"/>
    </location>
</feature>
<feature type="transmembrane region" description="Helical" evidence="8">
    <location>
        <begin position="270"/>
        <end position="287"/>
    </location>
</feature>
<evidence type="ECO:0000256" key="4">
    <source>
        <dbReference type="ARBA" id="ARBA00022692"/>
    </source>
</evidence>